<dbReference type="Gene3D" id="1.25.40.10">
    <property type="entry name" value="Tetratricopeptide repeat domain"/>
    <property type="match status" value="1"/>
</dbReference>
<dbReference type="InterPro" id="IPR011990">
    <property type="entry name" value="TPR-like_helical_dom_sf"/>
</dbReference>
<dbReference type="GeneID" id="105051869"/>
<sequence>MDQEPDASGGGEAPTATQPSPAISDPLLSPAAAAAAAAASPSPSDDLCYEADSLHDLAARGQWRSVLDKVARARSLSLLSRPHDHLVYLTFSALALLKLRRPADALAELDSLQPLTTSPDPFASPRFLFESYPHLYPGRQGSMLPFSFRLLHATIPQALGDRPETLDRLYSLLDFVRSKIRGHHGSSEEKDSSAAADRWRRREVLVMSSLICNHFCHREFDVALALIRDLLLRSPSDPVLLSRLAYIQLQIGDLDGAKATFAKVEGLRTQEMGLEFENLVGRNRALEFLVAKDFASAAREYDECIERDPGDVVAVNNKAMCLMYSRDLSDAIKLLEGALERVPTAAVNETVVVNLCSMYELAYVNHGEIKKSLSNWIARVAPDDFDPSCTRV</sequence>
<evidence type="ECO:0000313" key="4">
    <source>
        <dbReference type="RefSeq" id="XP_019708198.1"/>
    </source>
</evidence>
<dbReference type="RefSeq" id="XP_019708198.1">
    <property type="nucleotide sequence ID" value="XM_019852639.2"/>
</dbReference>
<protein>
    <submittedName>
        <fullName evidence="3 4">Trafficking protein particle complex subunit 12</fullName>
    </submittedName>
</protein>
<dbReference type="KEGG" id="egu:105051869"/>
<proteinExistence type="predicted"/>
<keyword evidence="2" id="KW-1185">Reference proteome</keyword>
<evidence type="ECO:0000256" key="1">
    <source>
        <dbReference type="SAM" id="MobiDB-lite"/>
    </source>
</evidence>
<dbReference type="Pfam" id="PF13432">
    <property type="entry name" value="TPR_16"/>
    <property type="match status" value="1"/>
</dbReference>
<name>A0A6J0PME2_ELAGV</name>
<gene>
    <name evidence="3 4 5" type="primary">LOC105051869</name>
</gene>
<dbReference type="PANTHER" id="PTHR21581">
    <property type="entry name" value="D-ALANYL-D-ALANINE CARBOXYPEPTIDASE"/>
    <property type="match status" value="1"/>
</dbReference>
<dbReference type="RefSeq" id="XP_029122461.1">
    <property type="nucleotide sequence ID" value="XM_029266628.1"/>
</dbReference>
<evidence type="ECO:0000313" key="3">
    <source>
        <dbReference type="RefSeq" id="XP_010930814.1"/>
    </source>
</evidence>
<reference evidence="3 4" key="1">
    <citation type="submission" date="2022-04" db="UniProtKB">
        <authorList>
            <consortium name="RefSeq"/>
        </authorList>
    </citation>
    <scope>IDENTIFICATION</scope>
</reference>
<evidence type="ECO:0000313" key="5">
    <source>
        <dbReference type="RefSeq" id="XP_029122461.1"/>
    </source>
</evidence>
<dbReference type="Proteomes" id="UP000504607">
    <property type="component" value="Chromosome 9"/>
</dbReference>
<feature type="region of interest" description="Disordered" evidence="1">
    <location>
        <begin position="1"/>
        <end position="27"/>
    </location>
</feature>
<dbReference type="RefSeq" id="XP_010930814.1">
    <property type="nucleotide sequence ID" value="XM_010932512.3"/>
</dbReference>
<dbReference type="FunFam" id="1.25.40.10:FF:000702">
    <property type="entry name" value="Trafficking protein particle complex subunit 12"/>
    <property type="match status" value="1"/>
</dbReference>
<dbReference type="SUPFAM" id="SSF48452">
    <property type="entry name" value="TPR-like"/>
    <property type="match status" value="1"/>
</dbReference>
<dbReference type="PANTHER" id="PTHR21581:SF6">
    <property type="entry name" value="TRAFFICKING PROTEIN PARTICLE COMPLEX SUBUNIT 12"/>
    <property type="match status" value="1"/>
</dbReference>
<dbReference type="AlphaFoldDB" id="A0A6J0PME2"/>
<organism evidence="4">
    <name type="scientific">Elaeis guineensis var. tenera</name>
    <name type="common">Oil palm</name>
    <dbReference type="NCBI Taxonomy" id="51953"/>
    <lineage>
        <taxon>Eukaryota</taxon>
        <taxon>Viridiplantae</taxon>
        <taxon>Streptophyta</taxon>
        <taxon>Embryophyta</taxon>
        <taxon>Tracheophyta</taxon>
        <taxon>Spermatophyta</taxon>
        <taxon>Magnoliopsida</taxon>
        <taxon>Liliopsida</taxon>
        <taxon>Arecaceae</taxon>
        <taxon>Arecoideae</taxon>
        <taxon>Cocoseae</taxon>
        <taxon>Elaeidinae</taxon>
        <taxon>Elaeis</taxon>
    </lineage>
</organism>
<evidence type="ECO:0000313" key="2">
    <source>
        <dbReference type="Proteomes" id="UP000504607"/>
    </source>
</evidence>
<dbReference type="OrthoDB" id="428342at2759"/>
<accession>A0A6J0PME2</accession>